<name>A0A7S3HJY2_9STRA</name>
<sequence>MQAIGHPLVCDSKYAVEKQQADSQWCPRNFLHTFHLGFNDTPPRENLGGSATEGEPAALSGPPVDLLCPLPADLRAVLAELQPADDASAAHHADWITGEAAKMRTFEEYLPPQASE</sequence>
<dbReference type="Gene3D" id="3.30.2350.10">
    <property type="entry name" value="Pseudouridine synthase"/>
    <property type="match status" value="1"/>
</dbReference>
<protein>
    <submittedName>
        <fullName evidence="2">Uncharacterized protein</fullName>
    </submittedName>
</protein>
<accession>A0A7S3HJY2</accession>
<dbReference type="AlphaFoldDB" id="A0A7S3HJY2"/>
<proteinExistence type="predicted"/>
<evidence type="ECO:0000256" key="1">
    <source>
        <dbReference type="SAM" id="MobiDB-lite"/>
    </source>
</evidence>
<evidence type="ECO:0000313" key="2">
    <source>
        <dbReference type="EMBL" id="CAE0297685.1"/>
    </source>
</evidence>
<organism evidence="2">
    <name type="scientific">Spumella elongata</name>
    <dbReference type="NCBI Taxonomy" id="89044"/>
    <lineage>
        <taxon>Eukaryota</taxon>
        <taxon>Sar</taxon>
        <taxon>Stramenopiles</taxon>
        <taxon>Ochrophyta</taxon>
        <taxon>Chrysophyceae</taxon>
        <taxon>Chromulinales</taxon>
        <taxon>Chromulinaceae</taxon>
        <taxon>Spumella</taxon>
    </lineage>
</organism>
<reference evidence="2" key="1">
    <citation type="submission" date="2021-01" db="EMBL/GenBank/DDBJ databases">
        <authorList>
            <person name="Corre E."/>
            <person name="Pelletier E."/>
            <person name="Niang G."/>
            <person name="Scheremetjew M."/>
            <person name="Finn R."/>
            <person name="Kale V."/>
            <person name="Holt S."/>
            <person name="Cochrane G."/>
            <person name="Meng A."/>
            <person name="Brown T."/>
            <person name="Cohen L."/>
        </authorList>
    </citation>
    <scope>NUCLEOTIDE SEQUENCE</scope>
    <source>
        <strain evidence="2">CCAP 955/1</strain>
    </source>
</reference>
<gene>
    <name evidence="2" type="ORF">SELO1098_LOCUS26539</name>
</gene>
<dbReference type="EMBL" id="HBIC01051729">
    <property type="protein sequence ID" value="CAE0297685.1"/>
    <property type="molecule type" value="Transcribed_RNA"/>
</dbReference>
<feature type="region of interest" description="Disordered" evidence="1">
    <location>
        <begin position="41"/>
        <end position="62"/>
    </location>
</feature>